<name>A0A1E2RZV7_9HYPH</name>
<feature type="coiled-coil region" evidence="1">
    <location>
        <begin position="79"/>
        <end position="134"/>
    </location>
</feature>
<dbReference type="AlphaFoldDB" id="A0A1E2RZV7"/>
<keyword evidence="4" id="KW-1185">Reference proteome</keyword>
<dbReference type="EMBL" id="MASI01000003">
    <property type="protein sequence ID" value="ODA67692.1"/>
    <property type="molecule type" value="Genomic_DNA"/>
</dbReference>
<evidence type="ECO:0000256" key="2">
    <source>
        <dbReference type="SAM" id="Phobius"/>
    </source>
</evidence>
<comment type="caution">
    <text evidence="3">The sequence shown here is derived from an EMBL/GenBank/DDBJ whole genome shotgun (WGS) entry which is preliminary data.</text>
</comment>
<keyword evidence="2" id="KW-0812">Transmembrane</keyword>
<evidence type="ECO:0000313" key="3">
    <source>
        <dbReference type="EMBL" id="ODA67692.1"/>
    </source>
</evidence>
<feature type="transmembrane region" description="Helical" evidence="2">
    <location>
        <begin position="44"/>
        <end position="63"/>
    </location>
</feature>
<keyword evidence="1" id="KW-0175">Coiled coil</keyword>
<accession>A0A1E2RZV7</accession>
<dbReference type="RefSeq" id="WP_069095012.1">
    <property type="nucleotide sequence ID" value="NZ_MASI01000003.1"/>
</dbReference>
<sequence length="155" mass="16663">MIGNLIGNLFASLFSGIWTLLMLALIGGFAGGVIYFAGRLAGGIKGAAVGACVGTVLTVGVYYSGVVDQFSSARDKAEIARLEAANRKLTHDLAALNDVRDFEQRQAAKREAQLEEAKESAAHLQEVIDRHEGRDEEACPIAVFEDELEAIRNLK</sequence>
<dbReference type="Proteomes" id="UP000095087">
    <property type="component" value="Unassembled WGS sequence"/>
</dbReference>
<gene>
    <name evidence="3" type="ORF">A7A08_01727</name>
</gene>
<feature type="transmembrane region" description="Helical" evidence="2">
    <location>
        <begin position="17"/>
        <end position="37"/>
    </location>
</feature>
<keyword evidence="2" id="KW-0472">Membrane</keyword>
<proteinExistence type="predicted"/>
<reference evidence="3 4" key="1">
    <citation type="submission" date="2016-07" db="EMBL/GenBank/DDBJ databases">
        <title>Draft genome sequence of Methyloligella halotolerans C2T (VKM B-2706T=CCUG 61687T=DSM 25045T), a halotolerant polyhydroxybutyrate accumulating methylotroph.</title>
        <authorList>
            <person name="Vasilenko O.V."/>
            <person name="Doronina N.V."/>
            <person name="Poroshina M.N."/>
            <person name="Tarlachkov S.V."/>
            <person name="Trotsenko Y.A."/>
        </authorList>
    </citation>
    <scope>NUCLEOTIDE SEQUENCE [LARGE SCALE GENOMIC DNA]</scope>
    <source>
        <strain evidence="3 4">VKM B-2706</strain>
    </source>
</reference>
<keyword evidence="2" id="KW-1133">Transmembrane helix</keyword>
<organism evidence="3 4">
    <name type="scientific">Methyloligella halotolerans</name>
    <dbReference type="NCBI Taxonomy" id="1177755"/>
    <lineage>
        <taxon>Bacteria</taxon>
        <taxon>Pseudomonadati</taxon>
        <taxon>Pseudomonadota</taxon>
        <taxon>Alphaproteobacteria</taxon>
        <taxon>Hyphomicrobiales</taxon>
        <taxon>Hyphomicrobiaceae</taxon>
        <taxon>Methyloligella</taxon>
    </lineage>
</organism>
<evidence type="ECO:0000313" key="4">
    <source>
        <dbReference type="Proteomes" id="UP000095087"/>
    </source>
</evidence>
<evidence type="ECO:0000256" key="1">
    <source>
        <dbReference type="SAM" id="Coils"/>
    </source>
</evidence>
<protein>
    <submittedName>
        <fullName evidence="3">Uncharacterized protein</fullName>
    </submittedName>
</protein>
<dbReference type="STRING" id="1177755.A7A08_01727"/>